<keyword evidence="4" id="KW-0479">Metal-binding</keyword>
<name>A0ABD5RFF9_9EURY</name>
<comment type="similarity">
    <text evidence="1">Belongs to the TFIIB family.</text>
</comment>
<dbReference type="Gene3D" id="1.10.472.170">
    <property type="match status" value="1"/>
</dbReference>
<dbReference type="PRINTS" id="PR00685">
    <property type="entry name" value="TIFACTORIIB"/>
</dbReference>
<dbReference type="SUPFAM" id="SSF57783">
    <property type="entry name" value="Zinc beta-ribbon"/>
    <property type="match status" value="1"/>
</dbReference>
<keyword evidence="3" id="KW-0677">Repeat</keyword>
<dbReference type="PROSITE" id="PS00782">
    <property type="entry name" value="TFIIB"/>
    <property type="match status" value="1"/>
</dbReference>
<dbReference type="PANTHER" id="PTHR11618:SF13">
    <property type="entry name" value="TRANSCRIPTION INITIATION FACTOR IIB"/>
    <property type="match status" value="1"/>
</dbReference>
<keyword evidence="5" id="KW-0862">Zinc</keyword>
<dbReference type="SMART" id="SM00385">
    <property type="entry name" value="CYCLIN"/>
    <property type="match status" value="2"/>
</dbReference>
<dbReference type="InterPro" id="IPR013763">
    <property type="entry name" value="Cyclin-like_dom"/>
</dbReference>
<evidence type="ECO:0000256" key="6">
    <source>
        <dbReference type="ARBA" id="ARBA00023015"/>
    </source>
</evidence>
<feature type="domain" description="Cyclin-like" evidence="8">
    <location>
        <begin position="128"/>
        <end position="209"/>
    </location>
</feature>
<evidence type="ECO:0000256" key="3">
    <source>
        <dbReference type="ARBA" id="ARBA00022737"/>
    </source>
</evidence>
<keyword evidence="4" id="KW-0863">Zinc-finger</keyword>
<dbReference type="PANTHER" id="PTHR11618">
    <property type="entry name" value="TRANSCRIPTION INITIATION FACTOR IIB-RELATED"/>
    <property type="match status" value="1"/>
</dbReference>
<evidence type="ECO:0000256" key="7">
    <source>
        <dbReference type="ARBA" id="ARBA00023163"/>
    </source>
</evidence>
<keyword evidence="7" id="KW-0804">Transcription</keyword>
<reference evidence="9 10" key="1">
    <citation type="journal article" date="2019" name="Int. J. Syst. Evol. Microbiol.">
        <title>The Global Catalogue of Microorganisms (GCM) 10K type strain sequencing project: providing services to taxonomists for standard genome sequencing and annotation.</title>
        <authorList>
            <consortium name="The Broad Institute Genomics Platform"/>
            <consortium name="The Broad Institute Genome Sequencing Center for Infectious Disease"/>
            <person name="Wu L."/>
            <person name="Ma J."/>
        </authorList>
    </citation>
    <scope>NUCLEOTIDE SEQUENCE [LARGE SCALE GENOMIC DNA]</scope>
    <source>
        <strain evidence="9 10">CGMCC 1.12237</strain>
    </source>
</reference>
<dbReference type="InterPro" id="IPR013137">
    <property type="entry name" value="Znf_TFIIB"/>
</dbReference>
<evidence type="ECO:0000256" key="1">
    <source>
        <dbReference type="ARBA" id="ARBA00010857"/>
    </source>
</evidence>
<dbReference type="InterPro" id="IPR023486">
    <property type="entry name" value="TFIIB_CS"/>
</dbReference>
<dbReference type="InterPro" id="IPR000812">
    <property type="entry name" value="TFIIB"/>
</dbReference>
<organism evidence="9 10">
    <name type="scientific">Salinirubrum litoreum</name>
    <dbReference type="NCBI Taxonomy" id="1126234"/>
    <lineage>
        <taxon>Archaea</taxon>
        <taxon>Methanobacteriati</taxon>
        <taxon>Methanobacteriota</taxon>
        <taxon>Stenosarchaea group</taxon>
        <taxon>Halobacteria</taxon>
        <taxon>Halobacteriales</taxon>
        <taxon>Haloferacaceae</taxon>
        <taxon>Salinirubrum</taxon>
    </lineage>
</organism>
<dbReference type="Proteomes" id="UP001596201">
    <property type="component" value="Unassembled WGS sequence"/>
</dbReference>
<evidence type="ECO:0000256" key="2">
    <source>
        <dbReference type="ARBA" id="ARBA00013932"/>
    </source>
</evidence>
<dbReference type="GO" id="GO:0008270">
    <property type="term" value="F:zinc ion binding"/>
    <property type="evidence" value="ECO:0007669"/>
    <property type="project" value="UniProtKB-KW"/>
</dbReference>
<evidence type="ECO:0000313" key="9">
    <source>
        <dbReference type="EMBL" id="MFC5368605.1"/>
    </source>
</evidence>
<dbReference type="Gene3D" id="1.10.472.10">
    <property type="entry name" value="Cyclin-like"/>
    <property type="match status" value="1"/>
</dbReference>
<evidence type="ECO:0000256" key="5">
    <source>
        <dbReference type="ARBA" id="ARBA00022833"/>
    </source>
</evidence>
<gene>
    <name evidence="9" type="ORF">ACFPJ5_16900</name>
</gene>
<dbReference type="InterPro" id="IPR036915">
    <property type="entry name" value="Cyclin-like_sf"/>
</dbReference>
<comment type="caution">
    <text evidence="9">The sequence shown here is derived from an EMBL/GenBank/DDBJ whole genome shotgun (WGS) entry which is preliminary data.</text>
</comment>
<dbReference type="AlphaFoldDB" id="A0ABD5RFF9"/>
<keyword evidence="6" id="KW-0805">Transcription regulation</keyword>
<dbReference type="InterPro" id="IPR013150">
    <property type="entry name" value="TFIIB_cyclin"/>
</dbReference>
<evidence type="ECO:0000256" key="4">
    <source>
        <dbReference type="ARBA" id="ARBA00022771"/>
    </source>
</evidence>
<evidence type="ECO:0000259" key="8">
    <source>
        <dbReference type="SMART" id="SM00385"/>
    </source>
</evidence>
<sequence>MTTNLSIDVRNGEVPTGDCPECAGPTATERGETICTGCGLVLAEDFLDRGAEWRAFDAEETRGRSRVGAPTTPALFDRGVSSRIGWGGDTHGTPLSSGKRRRIARMRTHDRRAVAGSKREQNLLRALSEMARLVSALELSTSVHEEASVLYRRAYRENLMHGRTIDGLVAGAVYAACRRQDVLRTTEEIAAGSSVTVHDVRVSYRVLNVELGLAVEPVSPHLYLSRLASQFDVPPAVRRRAGELVALALDSDITTGKNPAGVAGGALYLAGIEQLCGHTQPEVAEAAGVTVVTLRKRYYDLETLCGEREARTSG</sequence>
<feature type="domain" description="Cyclin-like" evidence="8">
    <location>
        <begin position="222"/>
        <end position="303"/>
    </location>
</feature>
<dbReference type="SUPFAM" id="SSF47954">
    <property type="entry name" value="Cyclin-like"/>
    <property type="match status" value="2"/>
</dbReference>
<protein>
    <recommendedName>
        <fullName evidence="2">Transcription initiation factor IIB</fullName>
    </recommendedName>
</protein>
<dbReference type="Pfam" id="PF00382">
    <property type="entry name" value="TFIIB"/>
    <property type="match status" value="2"/>
</dbReference>
<dbReference type="EMBL" id="JBHSKX010000002">
    <property type="protein sequence ID" value="MFC5368605.1"/>
    <property type="molecule type" value="Genomic_DNA"/>
</dbReference>
<keyword evidence="10" id="KW-1185">Reference proteome</keyword>
<dbReference type="RefSeq" id="WP_227230877.1">
    <property type="nucleotide sequence ID" value="NZ_JAJCVJ010000002.1"/>
</dbReference>
<accession>A0ABD5RFF9</accession>
<evidence type="ECO:0000313" key="10">
    <source>
        <dbReference type="Proteomes" id="UP001596201"/>
    </source>
</evidence>
<proteinExistence type="inferred from homology"/>
<dbReference type="Pfam" id="PF08271">
    <property type="entry name" value="Zn_Ribbon_TF"/>
    <property type="match status" value="1"/>
</dbReference>